<dbReference type="Proteomes" id="UP000784294">
    <property type="component" value="Unassembled WGS sequence"/>
</dbReference>
<feature type="region of interest" description="Disordered" evidence="1">
    <location>
        <begin position="92"/>
        <end position="112"/>
    </location>
</feature>
<dbReference type="EMBL" id="CAAALY010021433">
    <property type="protein sequence ID" value="VEL14514.1"/>
    <property type="molecule type" value="Genomic_DNA"/>
</dbReference>
<feature type="compositionally biased region" description="Low complexity" evidence="1">
    <location>
        <begin position="160"/>
        <end position="192"/>
    </location>
</feature>
<organism evidence="2 3">
    <name type="scientific">Protopolystoma xenopodis</name>
    <dbReference type="NCBI Taxonomy" id="117903"/>
    <lineage>
        <taxon>Eukaryota</taxon>
        <taxon>Metazoa</taxon>
        <taxon>Spiralia</taxon>
        <taxon>Lophotrochozoa</taxon>
        <taxon>Platyhelminthes</taxon>
        <taxon>Monogenea</taxon>
        <taxon>Polyopisthocotylea</taxon>
        <taxon>Polystomatidea</taxon>
        <taxon>Polystomatidae</taxon>
        <taxon>Protopolystoma</taxon>
    </lineage>
</organism>
<evidence type="ECO:0000313" key="2">
    <source>
        <dbReference type="EMBL" id="VEL14514.1"/>
    </source>
</evidence>
<evidence type="ECO:0000256" key="1">
    <source>
        <dbReference type="SAM" id="MobiDB-lite"/>
    </source>
</evidence>
<sequence length="192" mass="20133">MFGKLRQPEHRIKAKRLQYNGIQPSSSGEINLRISSSCTLIQNKGDSAKSTFWPSPRQLPSGYLARPETGNIEFTGDSIHLLSSSVLQHSAGLTTSTDGDASPRGGSPVNALGVEPEQAAATSTSFDVLIGSRANDSAARRLLYSTTAAIVTRRTQSARPPLVASEESSSSDPISPSLVGSCSSLASLSDAD</sequence>
<accession>A0A3S4ZXL7</accession>
<keyword evidence="3" id="KW-1185">Reference proteome</keyword>
<name>A0A3S4ZXL7_9PLAT</name>
<feature type="region of interest" description="Disordered" evidence="1">
    <location>
        <begin position="154"/>
        <end position="192"/>
    </location>
</feature>
<comment type="caution">
    <text evidence="2">The sequence shown here is derived from an EMBL/GenBank/DDBJ whole genome shotgun (WGS) entry which is preliminary data.</text>
</comment>
<gene>
    <name evidence="2" type="ORF">PXEA_LOCUS7954</name>
</gene>
<proteinExistence type="predicted"/>
<evidence type="ECO:0000313" key="3">
    <source>
        <dbReference type="Proteomes" id="UP000784294"/>
    </source>
</evidence>
<dbReference type="AlphaFoldDB" id="A0A3S4ZXL7"/>
<reference evidence="2" key="1">
    <citation type="submission" date="2018-11" db="EMBL/GenBank/DDBJ databases">
        <authorList>
            <consortium name="Pathogen Informatics"/>
        </authorList>
    </citation>
    <scope>NUCLEOTIDE SEQUENCE</scope>
</reference>
<protein>
    <submittedName>
        <fullName evidence="2">Uncharacterized protein</fullName>
    </submittedName>
</protein>